<dbReference type="EMBL" id="AUWU02000005">
    <property type="protein sequence ID" value="KAH0573236.1"/>
    <property type="molecule type" value="Genomic_DNA"/>
</dbReference>
<evidence type="ECO:0000313" key="2">
    <source>
        <dbReference type="EMBL" id="KAH0573236.1"/>
    </source>
</evidence>
<name>V6LBH9_9EUKA</name>
<proteinExistence type="predicted"/>
<dbReference type="VEuPathDB" id="GiardiaDB:SS50377_25356"/>
<dbReference type="OrthoDB" id="10253207at2759"/>
<evidence type="ECO:0000313" key="3">
    <source>
        <dbReference type="Proteomes" id="UP000018208"/>
    </source>
</evidence>
<dbReference type="EMBL" id="KI546167">
    <property type="protein sequence ID" value="EST41767.1"/>
    <property type="molecule type" value="Genomic_DNA"/>
</dbReference>
<sequence>MNEDSMQISIPVNQVLDAHAQQAIIQKQASHLAAQRFLQTNNARPTKLLLQQTQAFIKKQYPKPQIEQKFINDEYIASISFKQKNSQKNQKELPHIDTKPSPIRKTIGQQKSMLQQIYDIDKQPKPEVPKICQLNYHDQQNGRISGFLLQTLALDNKFDETETEKNQLNYQQIGTQDQIIMQEIQQKVSQVSQNDTVWCVGGLSMFEILNRFIMNQQNPILQLKKPIAPFNESRQKVVQLAKKITKEKIIVCEQIIDKYSYICFPVLFNDIFPNLFYQVLQIFEIEEQFSINQYFKMRTLKKFKDLNQKQEIQDMVQEIKKIIIDKFQTDVDQIIKDIIELGYVKLQSQAGVILKSYYDKNIKIQAPTSINSNDFVTCSMDERLEVDTSILDVLRYLEGFNTSFQFKNISPQKIISKLISKPVAELALIMSQIFEFYYIGPLDQEAYNLQYSLKSSFNEKHTTSAAQKTITLIQTFKDQNQTTPFQLLTEAIEDTQIYNMHSHKDLITKLREKLEEIQQIKTTNIASNIGSSKFVKFLVDNNTPQSLSPQRFREVRTDFLSKYTPTQLSNSQLAKELPYCLLASIVASIKAVEEKFAVVLNSQIGRILEQKFVDQIWKIVDRSGVLKRSLIDLYG</sequence>
<accession>V6LBH9</accession>
<gene>
    <name evidence="1" type="ORF">SS50377_18600</name>
    <name evidence="2" type="ORF">SS50377_25356</name>
</gene>
<reference evidence="1 2" key="1">
    <citation type="journal article" date="2014" name="PLoS Genet.">
        <title>The Genome of Spironucleus salmonicida Highlights a Fish Pathogen Adapted to Fluctuating Environments.</title>
        <authorList>
            <person name="Xu F."/>
            <person name="Jerlstrom-Hultqvist J."/>
            <person name="Einarsson E."/>
            <person name="Astvaldsson A."/>
            <person name="Svard S.G."/>
            <person name="Andersson J.O."/>
        </authorList>
    </citation>
    <scope>NUCLEOTIDE SEQUENCE</scope>
    <source>
        <strain evidence="2">ATCC 50377</strain>
    </source>
</reference>
<organism evidence="1">
    <name type="scientific">Spironucleus salmonicida</name>
    <dbReference type="NCBI Taxonomy" id="348837"/>
    <lineage>
        <taxon>Eukaryota</taxon>
        <taxon>Metamonada</taxon>
        <taxon>Diplomonadida</taxon>
        <taxon>Hexamitidae</taxon>
        <taxon>Hexamitinae</taxon>
        <taxon>Spironucleus</taxon>
    </lineage>
</organism>
<dbReference type="Proteomes" id="UP000018208">
    <property type="component" value="Unassembled WGS sequence"/>
</dbReference>
<reference evidence="2" key="2">
    <citation type="submission" date="2020-12" db="EMBL/GenBank/DDBJ databases">
        <title>New Spironucleus salmonicida genome in near-complete chromosomes.</title>
        <authorList>
            <person name="Xu F."/>
            <person name="Kurt Z."/>
            <person name="Jimenez-Gonzalez A."/>
            <person name="Astvaldsson A."/>
            <person name="Andersson J.O."/>
            <person name="Svard S.G."/>
        </authorList>
    </citation>
    <scope>NUCLEOTIDE SEQUENCE</scope>
    <source>
        <strain evidence="2">ATCC 50377</strain>
    </source>
</reference>
<protein>
    <submittedName>
        <fullName evidence="1">Uncharacterized protein</fullName>
    </submittedName>
</protein>
<dbReference type="AlphaFoldDB" id="V6LBH9"/>
<evidence type="ECO:0000313" key="1">
    <source>
        <dbReference type="EMBL" id="EST41767.1"/>
    </source>
</evidence>
<keyword evidence="3" id="KW-1185">Reference proteome</keyword>